<evidence type="ECO:0000256" key="12">
    <source>
        <dbReference type="SAM" id="SignalP"/>
    </source>
</evidence>
<evidence type="ECO:0000256" key="2">
    <source>
        <dbReference type="ARBA" id="ARBA00006375"/>
    </source>
</evidence>
<dbReference type="InterPro" id="IPR018108">
    <property type="entry name" value="MCP_transmembrane"/>
</dbReference>
<gene>
    <name evidence="13" type="ORF">TrCOL_g6825</name>
</gene>
<dbReference type="OrthoDB" id="10253709at2759"/>
<evidence type="ECO:0008006" key="15">
    <source>
        <dbReference type="Google" id="ProtNLM"/>
    </source>
</evidence>
<feature type="region of interest" description="Disordered" evidence="11">
    <location>
        <begin position="54"/>
        <end position="75"/>
    </location>
</feature>
<protein>
    <recommendedName>
        <fullName evidence="15">Mitochondrial carrier protein</fullName>
    </recommendedName>
</protein>
<sequence>MLGYVALLLCLIAHCVMASVDPSSVQLNVFFRGMADFRGVDECDVEFSSFPFNDGTSDDSADTYDDDDDDDDNDGARGFLHSRKVMRSPLPSSSISTSFVSTSSVMGSPKKEIRRKASALTIPRGGAVSTGNEFAAKLLVSALVTLVFEGSCGHICEFLKILRMTTGLPYGALVRSITNEKGLAGFWDGFVPWGVFQSIGKGGAFGIAHALILPIMLKLYADGKISSQLARVLAGGLAGGVQGYVLSPLLLLKTRVMTDPVFREKMSTLQTIAASFSVGARVVTREGPPALMKGSNVFALKRVFDWSSRYYFAEIFEQVATGMSGGGGLSDLEKMACSLAGGALSSIVTLPLDSMVAKIQDSKAAGVKMSPIQMVAKSYESGGLGGLWNDYMMGWEMRTVHVGLTTVAMKTWSPLVYDLIFNFNKEE</sequence>
<evidence type="ECO:0000256" key="10">
    <source>
        <dbReference type="RuleBase" id="RU000488"/>
    </source>
</evidence>
<evidence type="ECO:0000256" key="6">
    <source>
        <dbReference type="ARBA" id="ARBA00022989"/>
    </source>
</evidence>
<keyword evidence="5" id="KW-0677">Repeat</keyword>
<name>A0A9W7L618_9STRA</name>
<dbReference type="PANTHER" id="PTHR45788">
    <property type="entry name" value="SUCCINATE/FUMARATE MITOCHONDRIAL TRANSPORTER-RELATED"/>
    <property type="match status" value="1"/>
</dbReference>
<dbReference type="GO" id="GO:0005469">
    <property type="term" value="F:succinate:fumarate antiporter activity"/>
    <property type="evidence" value="ECO:0007669"/>
    <property type="project" value="TreeGrafter"/>
</dbReference>
<dbReference type="Proteomes" id="UP001165065">
    <property type="component" value="Unassembled WGS sequence"/>
</dbReference>
<keyword evidence="3 10" id="KW-0813">Transport</keyword>
<feature type="compositionally biased region" description="Acidic residues" evidence="11">
    <location>
        <begin position="56"/>
        <end position="73"/>
    </location>
</feature>
<evidence type="ECO:0000256" key="8">
    <source>
        <dbReference type="ARBA" id="ARBA00023136"/>
    </source>
</evidence>
<evidence type="ECO:0000313" key="13">
    <source>
        <dbReference type="EMBL" id="GMI32181.1"/>
    </source>
</evidence>
<evidence type="ECO:0000256" key="4">
    <source>
        <dbReference type="ARBA" id="ARBA00022692"/>
    </source>
</evidence>
<dbReference type="InterPro" id="IPR023395">
    <property type="entry name" value="MCP_dom_sf"/>
</dbReference>
<accession>A0A9W7L618</accession>
<keyword evidence="7" id="KW-0496">Mitochondrion</keyword>
<keyword evidence="6" id="KW-1133">Transmembrane helix</keyword>
<evidence type="ECO:0000256" key="7">
    <source>
        <dbReference type="ARBA" id="ARBA00023128"/>
    </source>
</evidence>
<evidence type="ECO:0000256" key="11">
    <source>
        <dbReference type="SAM" id="MobiDB-lite"/>
    </source>
</evidence>
<evidence type="ECO:0000313" key="14">
    <source>
        <dbReference type="Proteomes" id="UP001165065"/>
    </source>
</evidence>
<evidence type="ECO:0000256" key="9">
    <source>
        <dbReference type="PROSITE-ProRule" id="PRU00282"/>
    </source>
</evidence>
<feature type="signal peptide" evidence="12">
    <location>
        <begin position="1"/>
        <end position="18"/>
    </location>
</feature>
<dbReference type="GO" id="GO:0031966">
    <property type="term" value="C:mitochondrial membrane"/>
    <property type="evidence" value="ECO:0007669"/>
    <property type="project" value="UniProtKB-SubCell"/>
</dbReference>
<organism evidence="13 14">
    <name type="scientific">Triparma columacea</name>
    <dbReference type="NCBI Taxonomy" id="722753"/>
    <lineage>
        <taxon>Eukaryota</taxon>
        <taxon>Sar</taxon>
        <taxon>Stramenopiles</taxon>
        <taxon>Ochrophyta</taxon>
        <taxon>Bolidophyceae</taxon>
        <taxon>Parmales</taxon>
        <taxon>Triparmaceae</taxon>
        <taxon>Triparma</taxon>
    </lineage>
</organism>
<dbReference type="PANTHER" id="PTHR45788:SF2">
    <property type="entry name" value="SUCCINATE_FUMARATE MITOCHONDRIAL TRANSPORTER"/>
    <property type="match status" value="1"/>
</dbReference>
<reference evidence="14" key="1">
    <citation type="journal article" date="2023" name="Commun. Biol.">
        <title>Genome analysis of Parmales, the sister group of diatoms, reveals the evolutionary specialization of diatoms from phago-mixotrophs to photoautotrophs.</title>
        <authorList>
            <person name="Ban H."/>
            <person name="Sato S."/>
            <person name="Yoshikawa S."/>
            <person name="Yamada K."/>
            <person name="Nakamura Y."/>
            <person name="Ichinomiya M."/>
            <person name="Sato N."/>
            <person name="Blanc-Mathieu R."/>
            <person name="Endo H."/>
            <person name="Kuwata A."/>
            <person name="Ogata H."/>
        </authorList>
    </citation>
    <scope>NUCLEOTIDE SEQUENCE [LARGE SCALE GENOMIC DNA]</scope>
</reference>
<dbReference type="PROSITE" id="PS50920">
    <property type="entry name" value="SOLCAR"/>
    <property type="match status" value="1"/>
</dbReference>
<comment type="subcellular location">
    <subcellularLocation>
        <location evidence="1">Mitochondrion membrane</location>
        <topology evidence="1">Multi-pass membrane protein</topology>
    </subcellularLocation>
</comment>
<feature type="repeat" description="Solcar" evidence="9">
    <location>
        <begin position="226"/>
        <end position="319"/>
    </location>
</feature>
<dbReference type="EMBL" id="BRYA01000773">
    <property type="protein sequence ID" value="GMI32181.1"/>
    <property type="molecule type" value="Genomic_DNA"/>
</dbReference>
<dbReference type="Gene3D" id="1.50.40.10">
    <property type="entry name" value="Mitochondrial carrier domain"/>
    <property type="match status" value="1"/>
</dbReference>
<evidence type="ECO:0000256" key="3">
    <source>
        <dbReference type="ARBA" id="ARBA00022448"/>
    </source>
</evidence>
<comment type="caution">
    <text evidence="13">The sequence shown here is derived from an EMBL/GenBank/DDBJ whole genome shotgun (WGS) entry which is preliminary data.</text>
</comment>
<keyword evidence="14" id="KW-1185">Reference proteome</keyword>
<dbReference type="AlphaFoldDB" id="A0A9W7L618"/>
<dbReference type="InterPro" id="IPR049563">
    <property type="entry name" value="TXTP-like"/>
</dbReference>
<feature type="chain" id="PRO_5040842018" description="Mitochondrial carrier protein" evidence="12">
    <location>
        <begin position="19"/>
        <end position="427"/>
    </location>
</feature>
<comment type="similarity">
    <text evidence="2 10">Belongs to the mitochondrial carrier (TC 2.A.29) family.</text>
</comment>
<proteinExistence type="inferred from homology"/>
<keyword evidence="12" id="KW-0732">Signal</keyword>
<keyword evidence="4 9" id="KW-0812">Transmembrane</keyword>
<dbReference type="Pfam" id="PF00153">
    <property type="entry name" value="Mito_carr"/>
    <property type="match status" value="1"/>
</dbReference>
<evidence type="ECO:0000256" key="1">
    <source>
        <dbReference type="ARBA" id="ARBA00004225"/>
    </source>
</evidence>
<evidence type="ECO:0000256" key="5">
    <source>
        <dbReference type="ARBA" id="ARBA00022737"/>
    </source>
</evidence>
<keyword evidence="8 9" id="KW-0472">Membrane</keyword>
<dbReference type="SUPFAM" id="SSF103506">
    <property type="entry name" value="Mitochondrial carrier"/>
    <property type="match status" value="1"/>
</dbReference>